<dbReference type="Pfam" id="PF04012">
    <property type="entry name" value="PspA_IM30"/>
    <property type="match status" value="1"/>
</dbReference>
<evidence type="ECO:0000313" key="5">
    <source>
        <dbReference type="Proteomes" id="UP000324726"/>
    </source>
</evidence>
<dbReference type="Proteomes" id="UP000324726">
    <property type="component" value="Unassembled WGS sequence"/>
</dbReference>
<accession>A0A5D4FZC0</accession>
<keyword evidence="2" id="KW-0175">Coiled coil</keyword>
<comment type="similarity">
    <text evidence="1">Belongs to the PspA/Vipp/IM30 family.</text>
</comment>
<evidence type="ECO:0000256" key="1">
    <source>
        <dbReference type="ARBA" id="ARBA00043985"/>
    </source>
</evidence>
<feature type="region of interest" description="Disordered" evidence="3">
    <location>
        <begin position="121"/>
        <end position="144"/>
    </location>
</feature>
<proteinExistence type="inferred from homology"/>
<protein>
    <submittedName>
        <fullName evidence="4">PspA/IM30 family protein</fullName>
    </submittedName>
</protein>
<organism evidence="4 5">
    <name type="scientific">Corynebacterium urealyticum</name>
    <dbReference type="NCBI Taxonomy" id="43771"/>
    <lineage>
        <taxon>Bacteria</taxon>
        <taxon>Bacillati</taxon>
        <taxon>Actinomycetota</taxon>
        <taxon>Actinomycetes</taxon>
        <taxon>Mycobacteriales</taxon>
        <taxon>Corynebacteriaceae</taxon>
        <taxon>Corynebacterium</taxon>
    </lineage>
</organism>
<evidence type="ECO:0000256" key="3">
    <source>
        <dbReference type="SAM" id="MobiDB-lite"/>
    </source>
</evidence>
<evidence type="ECO:0000256" key="2">
    <source>
        <dbReference type="SAM" id="Coils"/>
    </source>
</evidence>
<gene>
    <name evidence="4" type="ORF">FYJ87_01085</name>
</gene>
<sequence length="248" mass="27748">MANPFSKGWKYLMASFDTKIEENADPKVQIRQAEEAARQQHAKITEHAASVIGNRNQLEMKLNRLQKDATELQEKTRVALQQADQAQSEGDANRATELNQTAELFASNLVTVEQQLEETKELHAAASRSAEEAQRQQQESETRLQDQLNQINQLRAQADQAKMQETANKSMASMNDAALAPDEAVPTLDKVRDKIESRYANALGAQELVEGSVQDRMTEIAEAGRDVKASSRLAEIRADMEKNKELEQ</sequence>
<dbReference type="InterPro" id="IPR007157">
    <property type="entry name" value="PspA_VIPP1"/>
</dbReference>
<name>A0A5D4FZC0_9CORY</name>
<dbReference type="AlphaFoldDB" id="A0A5D4FZC0"/>
<dbReference type="EMBL" id="VSZI01000001">
    <property type="protein sequence ID" value="TYR19640.1"/>
    <property type="molecule type" value="Genomic_DNA"/>
</dbReference>
<feature type="coiled-coil region" evidence="2">
    <location>
        <begin position="48"/>
        <end position="89"/>
    </location>
</feature>
<evidence type="ECO:0000313" key="4">
    <source>
        <dbReference type="EMBL" id="TYR19640.1"/>
    </source>
</evidence>
<reference evidence="4 5" key="1">
    <citation type="submission" date="2019-08" db="EMBL/GenBank/DDBJ databases">
        <title>Draft genome of C. urealyticum strain VH4248.</title>
        <authorList>
            <person name="Navas J."/>
        </authorList>
    </citation>
    <scope>NUCLEOTIDE SEQUENCE [LARGE SCALE GENOMIC DNA]</scope>
    <source>
        <strain evidence="4 5">VH4248</strain>
    </source>
</reference>
<dbReference type="RefSeq" id="WP_070761726.1">
    <property type="nucleotide sequence ID" value="NZ_CP136640.1"/>
</dbReference>
<comment type="caution">
    <text evidence="4">The sequence shown here is derived from an EMBL/GenBank/DDBJ whole genome shotgun (WGS) entry which is preliminary data.</text>
</comment>